<evidence type="ECO:0000313" key="4">
    <source>
        <dbReference type="Proteomes" id="UP000199735"/>
    </source>
</evidence>
<dbReference type="AlphaFoldDB" id="A0A075LI95"/>
<accession>A0A075LI95</accession>
<evidence type="ECO:0000313" key="2">
    <source>
        <dbReference type="EMBL" id="SEN88576.1"/>
    </source>
</evidence>
<dbReference type="Proteomes" id="UP000027980">
    <property type="component" value="Chromosome"/>
</dbReference>
<proteinExistence type="predicted"/>
<dbReference type="Proteomes" id="UP000199735">
    <property type="component" value="Unassembled WGS sequence"/>
</dbReference>
<accession>A0AAX2EII1</accession>
<dbReference type="EMBL" id="FOCD01000004">
    <property type="protein sequence ID" value="SEN88576.1"/>
    <property type="molecule type" value="Genomic_DNA"/>
</dbReference>
<protein>
    <submittedName>
        <fullName evidence="1">Uncharacterized protein</fullName>
    </submittedName>
</protein>
<reference evidence="1 3" key="1">
    <citation type="submission" date="2014-07" db="EMBL/GenBank/DDBJ databases">
        <title>Complete genome sequence of a moderately halophilic bacterium Terribacillus aidingensis MP602, isolated from Cryptomeria fortunei in Tianmu mountain in China.</title>
        <authorList>
            <person name="Wang Y."/>
            <person name="Lu P."/>
            <person name="Zhang L."/>
        </authorList>
    </citation>
    <scope>NUCLEOTIDE SEQUENCE [LARGE SCALE GENOMIC DNA]</scope>
    <source>
        <strain evidence="1 3">MP602</strain>
    </source>
</reference>
<sequence>MKYTKTTMTKLINQQSELHAELKRLKAEMGLEKNLAIKALYHSFVANSGKYMEEYKELERPRK</sequence>
<evidence type="ECO:0000313" key="1">
    <source>
        <dbReference type="EMBL" id="AIF65597.1"/>
    </source>
</evidence>
<evidence type="ECO:0000313" key="3">
    <source>
        <dbReference type="Proteomes" id="UP000027980"/>
    </source>
</evidence>
<gene>
    <name evidence="1" type="ORF">GZ22_02320</name>
    <name evidence="2" type="ORF">SAMN04489762_2991</name>
</gene>
<organism evidence="1 3">
    <name type="scientific">Terribacillus saccharophilus</name>
    <dbReference type="NCBI Taxonomy" id="361277"/>
    <lineage>
        <taxon>Bacteria</taxon>
        <taxon>Bacillati</taxon>
        <taxon>Bacillota</taxon>
        <taxon>Bacilli</taxon>
        <taxon>Bacillales</taxon>
        <taxon>Bacillaceae</taxon>
        <taxon>Terribacillus</taxon>
    </lineage>
</organism>
<dbReference type="GeneID" id="34222213"/>
<dbReference type="OrthoDB" id="2736476at2"/>
<name>A0A075LI95_9BACI</name>
<dbReference type="EMBL" id="CP008876">
    <property type="protein sequence ID" value="AIF65597.1"/>
    <property type="molecule type" value="Genomic_DNA"/>
</dbReference>
<dbReference type="HOGENOM" id="CLU_2876463_0_0_9"/>
<reference evidence="2 4" key="2">
    <citation type="submission" date="2016-10" db="EMBL/GenBank/DDBJ databases">
        <authorList>
            <person name="Varghese N."/>
            <person name="Submissions S."/>
        </authorList>
    </citation>
    <scope>NUCLEOTIDE SEQUENCE [LARGE SCALE GENOMIC DNA]</scope>
    <source>
        <strain evidence="2 4">DSM 21619</strain>
    </source>
</reference>
<dbReference type="KEGG" id="tap:GZ22_02320"/>
<dbReference type="RefSeq" id="WP_038558270.1">
    <property type="nucleotide sequence ID" value="NZ_CP008876.1"/>
</dbReference>